<dbReference type="GO" id="GO:0006508">
    <property type="term" value="P:proteolysis"/>
    <property type="evidence" value="ECO:0007669"/>
    <property type="project" value="UniProtKB-KW"/>
</dbReference>
<keyword evidence="7 8" id="KW-0472">Membrane</keyword>
<dbReference type="InterPro" id="IPR044838">
    <property type="entry name" value="EGY1-like"/>
</dbReference>
<protein>
    <submittedName>
        <fullName evidence="10">Site-2 protease family protein</fullName>
    </submittedName>
</protein>
<dbReference type="Pfam" id="PF02163">
    <property type="entry name" value="Peptidase_M50"/>
    <property type="match status" value="1"/>
</dbReference>
<evidence type="ECO:0000259" key="9">
    <source>
        <dbReference type="Pfam" id="PF02163"/>
    </source>
</evidence>
<keyword evidence="4" id="KW-0378">Hydrolase</keyword>
<feature type="transmembrane region" description="Helical" evidence="8">
    <location>
        <begin position="273"/>
        <end position="297"/>
    </location>
</feature>
<feature type="transmembrane region" description="Helical" evidence="8">
    <location>
        <begin position="107"/>
        <end position="127"/>
    </location>
</feature>
<evidence type="ECO:0000256" key="4">
    <source>
        <dbReference type="ARBA" id="ARBA00022801"/>
    </source>
</evidence>
<dbReference type="EMBL" id="JAIOUQ010000003">
    <property type="protein sequence ID" value="MBZ2164649.1"/>
    <property type="molecule type" value="Genomic_DNA"/>
</dbReference>
<dbReference type="InterPro" id="IPR008915">
    <property type="entry name" value="Peptidase_M50"/>
</dbReference>
<gene>
    <name evidence="10" type="ORF">K8N75_01085</name>
</gene>
<feature type="transmembrane region" description="Helical" evidence="8">
    <location>
        <begin position="77"/>
        <end position="95"/>
    </location>
</feature>
<sequence length="337" mass="37250">MKDYDLIEEYISRYFKITGFHTTPKGSFFTVKNYDYNNFSKLIKDLNKVGYIPFIESVEGRYTIGIASKKEKSESRIHINIILFIATVATTIFAGYNVAGGNIWDGIAFAVALLGILGVHETAHYYAARKHNVQSTLPYFVPAPTFIGTFGAVINVKSPIPNKNSLFDLGFSGPLAGIIIAVPVLVIGIYLSKITPVISGSMIFYPPPIMSILMYFLAPNIPSGYELQFHPIAFAGWVGIIVTLLNLMPVAFLDGGHIVRSLFTEKIHRIISIVGVFVTFLLGWIPMALLMMLILVLNRRHPGALDNVSKLTVSRKILAVVMLIIFILCLAPVPQII</sequence>
<keyword evidence="2 10" id="KW-0645">Protease</keyword>
<proteinExistence type="predicted"/>
<dbReference type="GO" id="GO:0008233">
    <property type="term" value="F:peptidase activity"/>
    <property type="evidence" value="ECO:0007669"/>
    <property type="project" value="UniProtKB-KW"/>
</dbReference>
<keyword evidence="11" id="KW-1185">Reference proteome</keyword>
<evidence type="ECO:0000256" key="5">
    <source>
        <dbReference type="ARBA" id="ARBA00022946"/>
    </source>
</evidence>
<feature type="domain" description="Peptidase M50" evidence="9">
    <location>
        <begin position="108"/>
        <end position="281"/>
    </location>
</feature>
<feature type="transmembrane region" description="Helical" evidence="8">
    <location>
        <begin position="169"/>
        <end position="191"/>
    </location>
</feature>
<dbReference type="PANTHER" id="PTHR31412">
    <property type="entry name" value="ZINC METALLOPROTEASE EGY1"/>
    <property type="match status" value="1"/>
</dbReference>
<comment type="subcellular location">
    <subcellularLocation>
        <location evidence="1">Membrane</location>
        <topology evidence="1">Multi-pass membrane protein</topology>
    </subcellularLocation>
</comment>
<keyword evidence="5" id="KW-0809">Transit peptide</keyword>
<evidence type="ECO:0000256" key="7">
    <source>
        <dbReference type="ARBA" id="ARBA00023136"/>
    </source>
</evidence>
<keyword evidence="6 8" id="KW-1133">Transmembrane helix</keyword>
<evidence type="ECO:0000313" key="11">
    <source>
        <dbReference type="Proteomes" id="UP000825933"/>
    </source>
</evidence>
<feature type="transmembrane region" description="Helical" evidence="8">
    <location>
        <begin position="234"/>
        <end position="253"/>
    </location>
</feature>
<feature type="transmembrane region" description="Helical" evidence="8">
    <location>
        <begin position="203"/>
        <end position="222"/>
    </location>
</feature>
<dbReference type="CDD" id="cd06160">
    <property type="entry name" value="S2P-M50_like_2"/>
    <property type="match status" value="1"/>
</dbReference>
<dbReference type="Proteomes" id="UP000825933">
    <property type="component" value="Unassembled WGS sequence"/>
</dbReference>
<name>A0A8T5UVG6_9EURY</name>
<comment type="caution">
    <text evidence="10">The sequence shown here is derived from an EMBL/GenBank/DDBJ whole genome shotgun (WGS) entry which is preliminary data.</text>
</comment>
<reference evidence="11" key="1">
    <citation type="journal article" date="2022" name="Microbiol. Resour. Announc.">
        <title>Draft Genome Sequence of a Methanogenic Archaeon from West Spitsbergen Permafrost.</title>
        <authorList>
            <person name="Trubitsyn V."/>
            <person name="Rivkina E."/>
            <person name="Shcherbakova V."/>
        </authorList>
    </citation>
    <scope>NUCLEOTIDE SEQUENCE [LARGE SCALE GENOMIC DNA]</scope>
    <source>
        <strain evidence="11">VT</strain>
    </source>
</reference>
<evidence type="ECO:0000256" key="2">
    <source>
        <dbReference type="ARBA" id="ARBA00022670"/>
    </source>
</evidence>
<dbReference type="PANTHER" id="PTHR31412:SF0">
    <property type="entry name" value="ZINC METALLOPROTEASE EGY1, CHLOROPLASTIC-RELATED"/>
    <property type="match status" value="1"/>
</dbReference>
<feature type="transmembrane region" description="Helical" evidence="8">
    <location>
        <begin position="139"/>
        <end position="157"/>
    </location>
</feature>
<dbReference type="AlphaFoldDB" id="A0A8T5UVG6"/>
<dbReference type="GO" id="GO:0016020">
    <property type="term" value="C:membrane"/>
    <property type="evidence" value="ECO:0007669"/>
    <property type="project" value="UniProtKB-SubCell"/>
</dbReference>
<evidence type="ECO:0000256" key="1">
    <source>
        <dbReference type="ARBA" id="ARBA00004141"/>
    </source>
</evidence>
<evidence type="ECO:0000313" key="10">
    <source>
        <dbReference type="EMBL" id="MBZ2164649.1"/>
    </source>
</evidence>
<evidence type="ECO:0000256" key="8">
    <source>
        <dbReference type="SAM" id="Phobius"/>
    </source>
</evidence>
<dbReference type="RefSeq" id="WP_223790336.1">
    <property type="nucleotide sequence ID" value="NZ_JAIOUQ010000003.1"/>
</dbReference>
<accession>A0A8T5UVG6</accession>
<organism evidence="10 11">
    <name type="scientific">Methanobacterium spitsbergense</name>
    <dbReference type="NCBI Taxonomy" id="2874285"/>
    <lineage>
        <taxon>Archaea</taxon>
        <taxon>Methanobacteriati</taxon>
        <taxon>Methanobacteriota</taxon>
        <taxon>Methanomada group</taxon>
        <taxon>Methanobacteria</taxon>
        <taxon>Methanobacteriales</taxon>
        <taxon>Methanobacteriaceae</taxon>
        <taxon>Methanobacterium</taxon>
    </lineage>
</organism>
<feature type="transmembrane region" description="Helical" evidence="8">
    <location>
        <begin position="317"/>
        <end position="336"/>
    </location>
</feature>
<evidence type="ECO:0000256" key="6">
    <source>
        <dbReference type="ARBA" id="ARBA00022989"/>
    </source>
</evidence>
<evidence type="ECO:0000256" key="3">
    <source>
        <dbReference type="ARBA" id="ARBA00022692"/>
    </source>
</evidence>
<keyword evidence="3 8" id="KW-0812">Transmembrane</keyword>